<organism evidence="1 2">
    <name type="scientific">Candidatus Pullilachnospira stercoravium</name>
    <dbReference type="NCBI Taxonomy" id="2840913"/>
    <lineage>
        <taxon>Bacteria</taxon>
        <taxon>Bacillati</taxon>
        <taxon>Bacillota</taxon>
        <taxon>Clostridia</taxon>
        <taxon>Lachnospirales</taxon>
        <taxon>Lachnospiraceae</taxon>
        <taxon>Lachnospiraceae incertae sedis</taxon>
        <taxon>Candidatus Pullilachnospira</taxon>
    </lineage>
</organism>
<keyword evidence="1" id="KW-0418">Kinase</keyword>
<keyword evidence="1" id="KW-0808">Transferase</keyword>
<reference evidence="1" key="2">
    <citation type="journal article" date="2021" name="PeerJ">
        <title>Extensive microbial diversity within the chicken gut microbiome revealed by metagenomics and culture.</title>
        <authorList>
            <person name="Gilroy R."/>
            <person name="Ravi A."/>
            <person name="Getino M."/>
            <person name="Pursley I."/>
            <person name="Horton D.L."/>
            <person name="Alikhan N.F."/>
            <person name="Baker D."/>
            <person name="Gharbi K."/>
            <person name="Hall N."/>
            <person name="Watson M."/>
            <person name="Adriaenssens E.M."/>
            <person name="Foster-Nyarko E."/>
            <person name="Jarju S."/>
            <person name="Secka A."/>
            <person name="Antonio M."/>
            <person name="Oren A."/>
            <person name="Chaudhuri R.R."/>
            <person name="La Ragione R."/>
            <person name="Hildebrand F."/>
            <person name="Pallen M.J."/>
        </authorList>
    </citation>
    <scope>NUCLEOTIDE SEQUENCE</scope>
    <source>
        <strain evidence="1">ChiBcec2-4451</strain>
    </source>
</reference>
<accession>A0A9D1NRN7</accession>
<dbReference type="Pfam" id="PF13189">
    <property type="entry name" value="Cytidylate_kin2"/>
    <property type="match status" value="1"/>
</dbReference>
<protein>
    <submittedName>
        <fullName evidence="1">Cytidylate kinase-like family protein</fullName>
    </submittedName>
</protein>
<dbReference type="Gene3D" id="3.40.50.300">
    <property type="entry name" value="P-loop containing nucleotide triphosphate hydrolases"/>
    <property type="match status" value="1"/>
</dbReference>
<reference evidence="1" key="1">
    <citation type="submission" date="2020-10" db="EMBL/GenBank/DDBJ databases">
        <authorList>
            <person name="Gilroy R."/>
        </authorList>
    </citation>
    <scope>NUCLEOTIDE SEQUENCE</scope>
    <source>
        <strain evidence="1">ChiBcec2-4451</strain>
    </source>
</reference>
<dbReference type="EMBL" id="DVON01000025">
    <property type="protein sequence ID" value="HIV11704.1"/>
    <property type="molecule type" value="Genomic_DNA"/>
</dbReference>
<dbReference type="SUPFAM" id="SSF52540">
    <property type="entry name" value="P-loop containing nucleoside triphosphate hydrolases"/>
    <property type="match status" value="1"/>
</dbReference>
<dbReference type="Proteomes" id="UP000886723">
    <property type="component" value="Unassembled WGS sequence"/>
</dbReference>
<dbReference type="AlphaFoldDB" id="A0A9D1NRN7"/>
<gene>
    <name evidence="1" type="ORF">IAA63_01005</name>
</gene>
<sequence length="214" mass="24219">METKTVITIGRQYGSAGRQIGRALAEELGIKCYDKELLDRAAKDSGMSQELFENQDEKPTNSFLYSLVMDTYSFGYSSSAFSDMPINQKVFLAQFETIKKIASEGPCIMIGRCADYALADFDNCLSVFIHASLETRIRRIAKLYDLTDAKAKDKIQKADKKRSSYYNYYTSKKWGDVDSYDLSIDSGKMGIDGTIELILKAIQQKEKGYKKPIY</sequence>
<proteinExistence type="predicted"/>
<dbReference type="InterPro" id="IPR027417">
    <property type="entry name" value="P-loop_NTPase"/>
</dbReference>
<evidence type="ECO:0000313" key="1">
    <source>
        <dbReference type="EMBL" id="HIV11704.1"/>
    </source>
</evidence>
<name>A0A9D1NRN7_9FIRM</name>
<dbReference type="GO" id="GO:0016301">
    <property type="term" value="F:kinase activity"/>
    <property type="evidence" value="ECO:0007669"/>
    <property type="project" value="UniProtKB-KW"/>
</dbReference>
<evidence type="ECO:0000313" key="2">
    <source>
        <dbReference type="Proteomes" id="UP000886723"/>
    </source>
</evidence>
<comment type="caution">
    <text evidence="1">The sequence shown here is derived from an EMBL/GenBank/DDBJ whole genome shotgun (WGS) entry which is preliminary data.</text>
</comment>